<dbReference type="InterPro" id="IPR011010">
    <property type="entry name" value="DNA_brk_join_enz"/>
</dbReference>
<evidence type="ECO:0000256" key="2">
    <source>
        <dbReference type="ARBA" id="ARBA00022908"/>
    </source>
</evidence>
<dbReference type="GO" id="GO:0006310">
    <property type="term" value="P:DNA recombination"/>
    <property type="evidence" value="ECO:0007669"/>
    <property type="project" value="UniProtKB-KW"/>
</dbReference>
<evidence type="ECO:0000256" key="1">
    <source>
        <dbReference type="ARBA" id="ARBA00008857"/>
    </source>
</evidence>
<protein>
    <submittedName>
        <fullName evidence="6">Tyrosine-type recombinase/integrase</fullName>
    </submittedName>
</protein>
<dbReference type="InterPro" id="IPR038488">
    <property type="entry name" value="Integrase_DNA-bd_sf"/>
</dbReference>
<dbReference type="GO" id="GO:0015074">
    <property type="term" value="P:DNA integration"/>
    <property type="evidence" value="ECO:0007669"/>
    <property type="project" value="UniProtKB-KW"/>
</dbReference>
<evidence type="ECO:0000256" key="4">
    <source>
        <dbReference type="ARBA" id="ARBA00023172"/>
    </source>
</evidence>
<organism evidence="6 7">
    <name type="scientific">Dasania phycosphaerae</name>
    <dbReference type="NCBI Taxonomy" id="2950436"/>
    <lineage>
        <taxon>Bacteria</taxon>
        <taxon>Pseudomonadati</taxon>
        <taxon>Pseudomonadota</taxon>
        <taxon>Gammaproteobacteria</taxon>
        <taxon>Cellvibrionales</taxon>
        <taxon>Spongiibacteraceae</taxon>
        <taxon>Dasania</taxon>
    </lineage>
</organism>
<dbReference type="AlphaFoldDB" id="A0A9J6RQ59"/>
<reference evidence="6 7" key="1">
    <citation type="submission" date="2022-12" db="EMBL/GenBank/DDBJ databases">
        <title>Dasania phycosphaerae sp. nov., isolated from particulate material of the south coast of Korea.</title>
        <authorList>
            <person name="Jiang Y."/>
        </authorList>
    </citation>
    <scope>NUCLEOTIDE SEQUENCE [LARGE SCALE GENOMIC DNA]</scope>
    <source>
        <strain evidence="6 7">GY-19</strain>
    </source>
</reference>
<dbReference type="EMBL" id="JAPTGG010000012">
    <property type="protein sequence ID" value="MCZ0866433.1"/>
    <property type="molecule type" value="Genomic_DNA"/>
</dbReference>
<dbReference type="PANTHER" id="PTHR30629:SF2">
    <property type="entry name" value="PROPHAGE INTEGRASE INTS-RELATED"/>
    <property type="match status" value="1"/>
</dbReference>
<dbReference type="InterPro" id="IPR050808">
    <property type="entry name" value="Phage_Integrase"/>
</dbReference>
<dbReference type="GO" id="GO:0003677">
    <property type="term" value="F:DNA binding"/>
    <property type="evidence" value="ECO:0007669"/>
    <property type="project" value="UniProtKB-KW"/>
</dbReference>
<dbReference type="Pfam" id="PF13356">
    <property type="entry name" value="Arm-DNA-bind_3"/>
    <property type="match status" value="1"/>
</dbReference>
<keyword evidence="3" id="KW-0238">DNA-binding</keyword>
<dbReference type="InterPro" id="IPR025166">
    <property type="entry name" value="Integrase_DNA_bind_dom"/>
</dbReference>
<gene>
    <name evidence="6" type="ORF">O0V09_14565</name>
</gene>
<evidence type="ECO:0000259" key="5">
    <source>
        <dbReference type="PROSITE" id="PS51898"/>
    </source>
</evidence>
<dbReference type="InterPro" id="IPR010998">
    <property type="entry name" value="Integrase_recombinase_N"/>
</dbReference>
<keyword evidence="7" id="KW-1185">Reference proteome</keyword>
<dbReference type="Gene3D" id="1.10.443.10">
    <property type="entry name" value="Intergrase catalytic core"/>
    <property type="match status" value="1"/>
</dbReference>
<dbReference type="PROSITE" id="PS51898">
    <property type="entry name" value="TYR_RECOMBINASE"/>
    <property type="match status" value="1"/>
</dbReference>
<evidence type="ECO:0000313" key="7">
    <source>
        <dbReference type="Proteomes" id="UP001069090"/>
    </source>
</evidence>
<dbReference type="PANTHER" id="PTHR30629">
    <property type="entry name" value="PROPHAGE INTEGRASE"/>
    <property type="match status" value="1"/>
</dbReference>
<feature type="domain" description="Tyr recombinase" evidence="5">
    <location>
        <begin position="234"/>
        <end position="416"/>
    </location>
</feature>
<accession>A0A9J6RQ59</accession>
<comment type="caution">
    <text evidence="6">The sequence shown here is derived from an EMBL/GenBank/DDBJ whole genome shotgun (WGS) entry which is preliminary data.</text>
</comment>
<proteinExistence type="inferred from homology"/>
<dbReference type="SUPFAM" id="SSF56349">
    <property type="entry name" value="DNA breaking-rejoining enzymes"/>
    <property type="match status" value="1"/>
</dbReference>
<comment type="similarity">
    <text evidence="1">Belongs to the 'phage' integrase family.</text>
</comment>
<keyword evidence="4" id="KW-0233">DNA recombination</keyword>
<dbReference type="Gene3D" id="3.30.160.390">
    <property type="entry name" value="Integrase, DNA-binding domain"/>
    <property type="match status" value="1"/>
</dbReference>
<dbReference type="Pfam" id="PF00589">
    <property type="entry name" value="Phage_integrase"/>
    <property type="match status" value="1"/>
</dbReference>
<dbReference type="Gene3D" id="1.10.150.130">
    <property type="match status" value="1"/>
</dbReference>
<dbReference type="Proteomes" id="UP001069090">
    <property type="component" value="Unassembled WGS sequence"/>
</dbReference>
<dbReference type="CDD" id="cd00801">
    <property type="entry name" value="INT_P4_C"/>
    <property type="match status" value="1"/>
</dbReference>
<dbReference type="InterPro" id="IPR013762">
    <property type="entry name" value="Integrase-like_cat_sf"/>
</dbReference>
<name>A0A9J6RQ59_9GAMM</name>
<evidence type="ECO:0000313" key="6">
    <source>
        <dbReference type="EMBL" id="MCZ0866433.1"/>
    </source>
</evidence>
<keyword evidence="2" id="KW-0229">DNA integration</keyword>
<dbReference type="RefSeq" id="WP_258332595.1">
    <property type="nucleotide sequence ID" value="NZ_JAPTGG010000012.1"/>
</dbReference>
<evidence type="ECO:0000256" key="3">
    <source>
        <dbReference type="ARBA" id="ARBA00023125"/>
    </source>
</evidence>
<sequence>MTNQQNTKPLSTMALKAMKPGNKVLVDTGENRGLRVRCGRGGTTTFFYRYTSPVTHKLAQIVIGHFPSISLADARLKLQDLKLARGDGRCPAAEQNLEKQQFKDAPKEQRLTVKQLVDLYLKSYIEDREVDGKLIHGARKKKGQKEVRRTLYGDAVLVLGRRPACKITRKDVVLMIMDIVERGANVQAGNVLRELSAAYEFAIGLDRFDDGFANPALLAKNSLRQAKIRLTSERGKRTLSEQEIKAFLAWLPGSVFTPTQKNVLRFTLWTACRTGEVCNAHWQDIDLVKKTWHLTDTKTGIERYVQLPVQAVAFLEQLKLTTGDCLFPSQKTGKPIQQKTLTEQAWHLRTSGRMLNIEHWTPHDLRRTVRTGLSRMGCPSEVAEAILGHSRSGIEGTYDLHKYEKEAGVWLQKWADYLDEMTV</sequence>
<dbReference type="InterPro" id="IPR002104">
    <property type="entry name" value="Integrase_catalytic"/>
</dbReference>